<reference evidence="1 2" key="1">
    <citation type="submission" date="2014-04" db="EMBL/GenBank/DDBJ databases">
        <title>Draft genome sequence of Hydrogenovibrio marinus MH-110, a model organism for aerobic H2 metabolism.</title>
        <authorList>
            <person name="Cha H.J."/>
            <person name="Jo B.H."/>
            <person name="Hwang B.H."/>
        </authorList>
    </citation>
    <scope>NUCLEOTIDE SEQUENCE [LARGE SCALE GENOMIC DNA]</scope>
    <source>
        <strain evidence="1 2">MH-110</strain>
    </source>
</reference>
<gene>
    <name evidence="1" type="ORF">EI16_09980</name>
</gene>
<evidence type="ECO:0000313" key="2">
    <source>
        <dbReference type="Proteomes" id="UP000027341"/>
    </source>
</evidence>
<dbReference type="Proteomes" id="UP000027341">
    <property type="component" value="Unassembled WGS sequence"/>
</dbReference>
<comment type="caution">
    <text evidence="1">The sequence shown here is derived from an EMBL/GenBank/DDBJ whole genome shotgun (WGS) entry which is preliminary data.</text>
</comment>
<dbReference type="AlphaFoldDB" id="A0A066ZWB8"/>
<sequence>MIFRSKYKLPCILILGAEKQVESLLSFARTNNIQGINFIKAYSDKHNLQTTKINKHIDLLFVAPSNQEESTFQTKYLSEATRLDIVSVSFDSESQRNKSWQTNHRQITFLKEDRLLVHEIFGIFCHSLLNSSDTEFRLDDLHKLYQNSQGWTKSIASISRSYGNDKGKECMSHTLTKLNGILNNRKILGLLIRITTNPQFSLTQFNSTFEPFDGSTMFSSVTEFIMNTHTNKSSDDKIEILILVGF</sequence>
<keyword evidence="2" id="KW-1185">Reference proteome</keyword>
<accession>A0A066ZWB8</accession>
<evidence type="ECO:0000313" key="1">
    <source>
        <dbReference type="EMBL" id="KDN96574.1"/>
    </source>
</evidence>
<proteinExistence type="predicted"/>
<protein>
    <submittedName>
        <fullName evidence="1">Uncharacterized protein</fullName>
    </submittedName>
</protein>
<organism evidence="1 2">
    <name type="scientific">Hydrogenovibrio marinus</name>
    <dbReference type="NCBI Taxonomy" id="28885"/>
    <lineage>
        <taxon>Bacteria</taxon>
        <taxon>Pseudomonadati</taxon>
        <taxon>Pseudomonadota</taxon>
        <taxon>Gammaproteobacteria</taxon>
        <taxon>Thiotrichales</taxon>
        <taxon>Piscirickettsiaceae</taxon>
        <taxon>Hydrogenovibrio</taxon>
    </lineage>
</organism>
<dbReference type="RefSeq" id="WP_029913002.1">
    <property type="nucleotide sequence ID" value="NZ_AP020335.1"/>
</dbReference>
<dbReference type="STRING" id="28885.EI16_09980"/>
<name>A0A066ZWB8_HYDMR</name>
<dbReference type="EMBL" id="JMIU01000001">
    <property type="protein sequence ID" value="KDN96574.1"/>
    <property type="molecule type" value="Genomic_DNA"/>
</dbReference>